<dbReference type="Pfam" id="PF08267">
    <property type="entry name" value="Meth_synt_1"/>
    <property type="match status" value="1"/>
</dbReference>
<dbReference type="EC" id="2.1.1.14" evidence="2"/>
<dbReference type="GO" id="GO:0003871">
    <property type="term" value="F:5-methyltetrahydropteroyltriglutamate-homocysteine S-methyltransferase activity"/>
    <property type="evidence" value="ECO:0007669"/>
    <property type="project" value="UniProtKB-EC"/>
</dbReference>
<accession>A0A401FJ43</accession>
<keyword evidence="3" id="KW-1185">Reference proteome</keyword>
<dbReference type="SUPFAM" id="SSF51726">
    <property type="entry name" value="UROD/MetE-like"/>
    <property type="match status" value="1"/>
</dbReference>
<reference evidence="2 3" key="1">
    <citation type="submission" date="2017-11" db="EMBL/GenBank/DDBJ databases">
        <title>Draft Genome Sequence of Lactobacillus curieae NBRC 111893 isolated from Koso, a Japanese sugar-Vegetable Fermented Beverage.</title>
        <authorList>
            <person name="Chiou T.Y."/>
            <person name="Oshima K."/>
            <person name="Suda W."/>
            <person name="Hattori M."/>
            <person name="Takahashi T."/>
        </authorList>
    </citation>
    <scope>NUCLEOTIDE SEQUENCE [LARGE SCALE GENOMIC DNA]</scope>
    <source>
        <strain evidence="2 3">NBRC111893</strain>
    </source>
</reference>
<dbReference type="EMBL" id="BEXA01000001">
    <property type="protein sequence ID" value="GAY72318.1"/>
    <property type="molecule type" value="Genomic_DNA"/>
</dbReference>
<dbReference type="InterPro" id="IPR038071">
    <property type="entry name" value="UROD/MetE-like_sf"/>
</dbReference>
<name>A0A401FJ43_9LACO</name>
<keyword evidence="2" id="KW-0808">Transferase</keyword>
<dbReference type="AlphaFoldDB" id="A0A401FJ43"/>
<dbReference type="PANTHER" id="PTHR30519">
    <property type="entry name" value="5-METHYLTETRAHYDROPTEROYLTRIGLUTAMATE--HOMOCYSTEINE METHYLTRANSFERASE"/>
    <property type="match status" value="1"/>
</dbReference>
<dbReference type="Gene3D" id="3.20.20.210">
    <property type="match status" value="1"/>
</dbReference>
<proteinExistence type="predicted"/>
<dbReference type="GO" id="GO:0008270">
    <property type="term" value="F:zinc ion binding"/>
    <property type="evidence" value="ECO:0007669"/>
    <property type="project" value="InterPro"/>
</dbReference>
<evidence type="ECO:0000313" key="3">
    <source>
        <dbReference type="Proteomes" id="UP000286974"/>
    </source>
</evidence>
<keyword evidence="2" id="KW-0489">Methyltransferase</keyword>
<dbReference type="CDD" id="cd03312">
    <property type="entry name" value="CIMS_N_terminal_like"/>
    <property type="match status" value="1"/>
</dbReference>
<dbReference type="InterPro" id="IPR013215">
    <property type="entry name" value="Cbl-indep_Met_Synth_N"/>
</dbReference>
<dbReference type="GO" id="GO:0008652">
    <property type="term" value="P:amino acid biosynthetic process"/>
    <property type="evidence" value="ECO:0007669"/>
    <property type="project" value="InterPro"/>
</dbReference>
<protein>
    <submittedName>
        <fullName evidence="2">5-methyltetrahydropteroyltriglutamate-homocysteine methyltransferase</fullName>
        <ecNumber evidence="2">2.1.1.14</ecNumber>
    </submittedName>
</protein>
<dbReference type="Proteomes" id="UP000286974">
    <property type="component" value="Unassembled WGS sequence"/>
</dbReference>
<gene>
    <name evidence="2" type="ORF">NBRC111893_464</name>
</gene>
<evidence type="ECO:0000313" key="2">
    <source>
        <dbReference type="EMBL" id="GAY72318.1"/>
    </source>
</evidence>
<dbReference type="GO" id="GO:0032259">
    <property type="term" value="P:methylation"/>
    <property type="evidence" value="ECO:0007669"/>
    <property type="project" value="UniProtKB-KW"/>
</dbReference>
<comment type="caution">
    <text evidence="2">The sequence shown here is derived from an EMBL/GenBank/DDBJ whole genome shotgun (WGS) entry which is preliminary data.</text>
</comment>
<evidence type="ECO:0000259" key="1">
    <source>
        <dbReference type="Pfam" id="PF08267"/>
    </source>
</evidence>
<sequence>MTTTIIGFPRIGHHRELKFATEHYWKNKISQAELFEAAKNIRQAHWQAQIDAGVDLIPVGDFSFFDSLLDTANLLNIVPERYKKLNLSPLDEYFAQTRGRQDESGSVKALSMKKWFNTNYHYIVPELSKTTQIKLVGTQLFDQVTEAQALNVPVKAVITGPYTLLALSRFIDGATPKEFITDLISAYQDILTKLADQHVTWVQIDEPALCLDVNASDKRIFDELYDGILTDKPAIKVLLQTYFGDIRDIYNDVISKAFDGIGLDLIEGSYNRKLLSESGFPADKTLFAGILNGKNIWRNNYAHTIKELEQLDIDSNIVLSTSCSLLHVPYSAEDETNLPSDVQQHLAFAIQKLDEITDLDKIYTHQAEGDTILNKNTELFGSVKHPINEAVRNQVTSLNHDDYVRLPIRSEREQIQRMNSDYQFYQLRPLVHSHKPRMCAKIGLSSERAKSAVKNTINSITIKLNALLNSKKNRLRCLSSW</sequence>
<feature type="domain" description="Cobalamin-independent methionine synthase MetE N-terminal" evidence="1">
    <location>
        <begin position="3"/>
        <end position="312"/>
    </location>
</feature>
<organism evidence="2 3">
    <name type="scientific">Lentilactobacillus kosonis</name>
    <dbReference type="NCBI Taxonomy" id="2810561"/>
    <lineage>
        <taxon>Bacteria</taxon>
        <taxon>Bacillati</taxon>
        <taxon>Bacillota</taxon>
        <taxon>Bacilli</taxon>
        <taxon>Lactobacillales</taxon>
        <taxon>Lactobacillaceae</taxon>
        <taxon>Lentilactobacillus</taxon>
    </lineage>
</organism>